<keyword evidence="7" id="KW-1185">Reference proteome</keyword>
<evidence type="ECO:0000256" key="2">
    <source>
        <dbReference type="ARBA" id="ARBA00032707"/>
    </source>
</evidence>
<protein>
    <recommendedName>
        <fullName evidence="1">undecaprenyl-diphosphate phosphatase</fullName>
        <ecNumber evidence="1">3.6.1.27</ecNumber>
    </recommendedName>
    <alternativeName>
        <fullName evidence="2">Undecaprenyl pyrophosphate phosphatase</fullName>
    </alternativeName>
</protein>
<dbReference type="SMART" id="SM00014">
    <property type="entry name" value="acidPPc"/>
    <property type="match status" value="1"/>
</dbReference>
<evidence type="ECO:0000256" key="3">
    <source>
        <dbReference type="ARBA" id="ARBA00047594"/>
    </source>
</evidence>
<evidence type="ECO:0000256" key="1">
    <source>
        <dbReference type="ARBA" id="ARBA00012374"/>
    </source>
</evidence>
<reference evidence="6 7" key="1">
    <citation type="submission" date="2018-11" db="EMBL/GenBank/DDBJ databases">
        <title>Genomic Encyclopedia of Type Strains, Phase IV (KMG-IV): sequencing the most valuable type-strain genomes for metagenomic binning, comparative biology and taxonomic classification.</title>
        <authorList>
            <person name="Goeker M."/>
        </authorList>
    </citation>
    <scope>NUCLEOTIDE SEQUENCE [LARGE SCALE GENOMIC DNA]</scope>
    <source>
        <strain evidence="6 7">DSM 21945</strain>
    </source>
</reference>
<name>A0A3N1PNP2_9GAMM</name>
<dbReference type="InterPro" id="IPR036938">
    <property type="entry name" value="PAP2/HPO_sf"/>
</dbReference>
<dbReference type="GO" id="GO:0050380">
    <property type="term" value="F:undecaprenyl-diphosphatase activity"/>
    <property type="evidence" value="ECO:0007669"/>
    <property type="project" value="UniProtKB-EC"/>
</dbReference>
<comment type="catalytic activity">
    <reaction evidence="3">
        <text>di-trans,octa-cis-undecaprenyl diphosphate + H2O = di-trans,octa-cis-undecaprenyl phosphate + phosphate + H(+)</text>
        <dbReference type="Rhea" id="RHEA:28094"/>
        <dbReference type="ChEBI" id="CHEBI:15377"/>
        <dbReference type="ChEBI" id="CHEBI:15378"/>
        <dbReference type="ChEBI" id="CHEBI:43474"/>
        <dbReference type="ChEBI" id="CHEBI:58405"/>
        <dbReference type="ChEBI" id="CHEBI:60392"/>
        <dbReference type="EC" id="3.6.1.27"/>
    </reaction>
</comment>
<feature type="signal peptide" evidence="4">
    <location>
        <begin position="1"/>
        <end position="22"/>
    </location>
</feature>
<dbReference type="STRING" id="584787.GCA_001247655_02185"/>
<proteinExistence type="predicted"/>
<dbReference type="RefSeq" id="WP_244946515.1">
    <property type="nucleotide sequence ID" value="NZ_RJUL01000001.1"/>
</dbReference>
<organism evidence="6 7">
    <name type="scientific">Gallaecimonas pentaromativorans</name>
    <dbReference type="NCBI Taxonomy" id="584787"/>
    <lineage>
        <taxon>Bacteria</taxon>
        <taxon>Pseudomonadati</taxon>
        <taxon>Pseudomonadota</taxon>
        <taxon>Gammaproteobacteria</taxon>
        <taxon>Enterobacterales</taxon>
        <taxon>Gallaecimonadaceae</taxon>
        <taxon>Gallaecimonas</taxon>
    </lineage>
</organism>
<dbReference type="SUPFAM" id="SSF48317">
    <property type="entry name" value="Acid phosphatase/Vanadium-dependent haloperoxidase"/>
    <property type="match status" value="1"/>
</dbReference>
<keyword evidence="4" id="KW-0732">Signal</keyword>
<evidence type="ECO:0000259" key="5">
    <source>
        <dbReference type="SMART" id="SM00014"/>
    </source>
</evidence>
<dbReference type="PANTHER" id="PTHR14969:SF13">
    <property type="entry name" value="AT30094P"/>
    <property type="match status" value="1"/>
</dbReference>
<dbReference type="Gene3D" id="1.20.144.10">
    <property type="entry name" value="Phosphatidic acid phosphatase type 2/haloperoxidase"/>
    <property type="match status" value="1"/>
</dbReference>
<evidence type="ECO:0000313" key="7">
    <source>
        <dbReference type="Proteomes" id="UP000268033"/>
    </source>
</evidence>
<dbReference type="Pfam" id="PF01569">
    <property type="entry name" value="PAP2"/>
    <property type="match status" value="1"/>
</dbReference>
<comment type="caution">
    <text evidence="6">The sequence shown here is derived from an EMBL/GenBank/DDBJ whole genome shotgun (WGS) entry which is preliminary data.</text>
</comment>
<dbReference type="EC" id="3.6.1.27" evidence="1"/>
<dbReference type="AlphaFoldDB" id="A0A3N1PNP2"/>
<sequence length="179" mass="18990">MKFHSMKLAAAIGLCSAFGAHASDTWETISNVSTDALIAGAFVVPAYKQDWEGAKQAAFSIGSAAGTSIVAKHLIHEERPDHSGDDSFPSNHASAAFAAATTLNIRYGWQYGVPAYGLAALTAVGRVQADRHYWKDVVAGAAIGTTAGYLFTHKFSDNLAIAPWFDGHGDTGVMVSMRW</sequence>
<gene>
    <name evidence="6" type="ORF">EDC28_10141</name>
</gene>
<feature type="domain" description="Phosphatidic acid phosphatase type 2/haloperoxidase" evidence="5">
    <location>
        <begin position="52"/>
        <end position="152"/>
    </location>
</feature>
<evidence type="ECO:0000313" key="6">
    <source>
        <dbReference type="EMBL" id="ROQ30355.1"/>
    </source>
</evidence>
<dbReference type="Proteomes" id="UP000268033">
    <property type="component" value="Unassembled WGS sequence"/>
</dbReference>
<feature type="chain" id="PRO_5018066923" description="undecaprenyl-diphosphate phosphatase" evidence="4">
    <location>
        <begin position="23"/>
        <end position="179"/>
    </location>
</feature>
<dbReference type="InterPro" id="IPR000326">
    <property type="entry name" value="PAP2/HPO"/>
</dbReference>
<dbReference type="EMBL" id="RJUL01000001">
    <property type="protein sequence ID" value="ROQ30355.1"/>
    <property type="molecule type" value="Genomic_DNA"/>
</dbReference>
<accession>A0A3N1PNP2</accession>
<evidence type="ECO:0000256" key="4">
    <source>
        <dbReference type="SAM" id="SignalP"/>
    </source>
</evidence>
<dbReference type="PANTHER" id="PTHR14969">
    <property type="entry name" value="SPHINGOSINE-1-PHOSPHATE PHOSPHOHYDROLASE"/>
    <property type="match status" value="1"/>
</dbReference>
<dbReference type="CDD" id="cd03394">
    <property type="entry name" value="PAP2_like_5"/>
    <property type="match status" value="1"/>
</dbReference>